<gene>
    <name evidence="1" type="ORF">LCGC14_1309470</name>
</gene>
<accession>A0A0F9KMV9</accession>
<dbReference type="GO" id="GO:0030337">
    <property type="term" value="F:DNA polymerase processivity factor activity"/>
    <property type="evidence" value="ECO:0007669"/>
    <property type="project" value="InterPro"/>
</dbReference>
<dbReference type="PANTHER" id="PTHR11352">
    <property type="entry name" value="PROLIFERATING CELL NUCLEAR ANTIGEN"/>
    <property type="match status" value="1"/>
</dbReference>
<dbReference type="InterPro" id="IPR046938">
    <property type="entry name" value="DNA_clamp_sf"/>
</dbReference>
<evidence type="ECO:0000313" key="1">
    <source>
        <dbReference type="EMBL" id="KKM83439.1"/>
    </source>
</evidence>
<dbReference type="InterPro" id="IPR000730">
    <property type="entry name" value="Pr_cel_nuc_antig"/>
</dbReference>
<organism evidence="1">
    <name type="scientific">marine sediment metagenome</name>
    <dbReference type="NCBI Taxonomy" id="412755"/>
    <lineage>
        <taxon>unclassified sequences</taxon>
        <taxon>metagenomes</taxon>
        <taxon>ecological metagenomes</taxon>
    </lineage>
</organism>
<dbReference type="Gene3D" id="3.70.10.10">
    <property type="match status" value="1"/>
</dbReference>
<dbReference type="GO" id="GO:0003677">
    <property type="term" value="F:DNA binding"/>
    <property type="evidence" value="ECO:0007669"/>
    <property type="project" value="InterPro"/>
</dbReference>
<dbReference type="GO" id="GO:0006275">
    <property type="term" value="P:regulation of DNA replication"/>
    <property type="evidence" value="ECO:0007669"/>
    <property type="project" value="InterPro"/>
</dbReference>
<dbReference type="AlphaFoldDB" id="A0A0F9KMV9"/>
<comment type="caution">
    <text evidence="1">The sequence shown here is derived from an EMBL/GenBank/DDBJ whole genome shotgun (WGS) entry which is preliminary data.</text>
</comment>
<dbReference type="EMBL" id="LAZR01007714">
    <property type="protein sequence ID" value="KKM83439.1"/>
    <property type="molecule type" value="Genomic_DNA"/>
</dbReference>
<name>A0A0F9KMV9_9ZZZZ</name>
<dbReference type="GO" id="GO:0006272">
    <property type="term" value="P:leading strand elongation"/>
    <property type="evidence" value="ECO:0007669"/>
    <property type="project" value="TreeGrafter"/>
</dbReference>
<reference evidence="1" key="1">
    <citation type="journal article" date="2015" name="Nature">
        <title>Complex archaea that bridge the gap between prokaryotes and eukaryotes.</title>
        <authorList>
            <person name="Spang A."/>
            <person name="Saw J.H."/>
            <person name="Jorgensen S.L."/>
            <person name="Zaremba-Niedzwiedzka K."/>
            <person name="Martijn J."/>
            <person name="Lind A.E."/>
            <person name="van Eijk R."/>
            <person name="Schleper C."/>
            <person name="Guy L."/>
            <person name="Ettema T.J."/>
        </authorList>
    </citation>
    <scope>NUCLEOTIDE SEQUENCE</scope>
</reference>
<sequence>MVETNTPEYWNDLSEKGEVDSEISSQVEILKEKYFQKDSHAIFSNLTDNYSFSDDFSAHLSQDLKNIFSNFSNLTEKEIKEKSKKISEDVQSHLIIIHIKKIACKITFDAYSLLKLAKGLDMIIDEVFFRITSKEIFIEFMDPSRICLTRISLSHPSYKYYQNLEFVLNIQDFKGMLKCEAQDKSNATFQMGEKSLFLTINSEKFGTPIRRTLHYLDEDTLEVPLENLVKIEYPHSFSIEKYKFAYTMKNLGIYDDIVDITANEHSVIFSEEGTNGRGEVPWDKDQLLKFSFDDELIKRELESEYNENSKEKLRSLLEKKHCLTSHSLIFLSWIDKLVQVLEKKDPIHISIRKDHPIRISIQLPQLGESSLLYFLAPKVTEEEYTEDDDEDEMDDF</sequence>
<evidence type="ECO:0008006" key="2">
    <source>
        <dbReference type="Google" id="ProtNLM"/>
    </source>
</evidence>
<dbReference type="SUPFAM" id="SSF55979">
    <property type="entry name" value="DNA clamp"/>
    <property type="match status" value="2"/>
</dbReference>
<dbReference type="PANTHER" id="PTHR11352:SF0">
    <property type="entry name" value="PROLIFERATING CELL NUCLEAR ANTIGEN"/>
    <property type="match status" value="1"/>
</dbReference>
<proteinExistence type="predicted"/>
<protein>
    <recommendedName>
        <fullName evidence="2">Proliferating cell nuclear antigen PCNA N-terminal domain-containing protein</fullName>
    </recommendedName>
</protein>